<dbReference type="PANTHER" id="PTHR46236:SF35">
    <property type="entry name" value="MATH DOMAIN-CONTAINING PROTEIN"/>
    <property type="match status" value="1"/>
</dbReference>
<dbReference type="PANTHER" id="PTHR46236">
    <property type="entry name" value="TRAF-LIKE SUPERFAMILY PROTEIN"/>
    <property type="match status" value="1"/>
</dbReference>
<dbReference type="InterPro" id="IPR050804">
    <property type="entry name" value="MCC"/>
</dbReference>
<keyword evidence="4" id="KW-0378">Hydrolase</keyword>
<evidence type="ECO:0000313" key="4">
    <source>
        <dbReference type="EMBL" id="KAL2540984.1"/>
    </source>
</evidence>
<dbReference type="CDD" id="cd00121">
    <property type="entry name" value="MATH"/>
    <property type="match status" value="1"/>
</dbReference>
<dbReference type="Pfam" id="PF22486">
    <property type="entry name" value="MATH_2"/>
    <property type="match status" value="1"/>
</dbReference>
<evidence type="ECO:0000313" key="5">
    <source>
        <dbReference type="Proteomes" id="UP001604336"/>
    </source>
</evidence>
<dbReference type="InterPro" id="IPR002083">
    <property type="entry name" value="MATH/TRAF_dom"/>
</dbReference>
<keyword evidence="1 2" id="KW-0175">Coiled coil</keyword>
<gene>
    <name evidence="4" type="ORF">Adt_01962</name>
</gene>
<dbReference type="AlphaFoldDB" id="A0ABD1VUB4"/>
<dbReference type="GO" id="GO:0016787">
    <property type="term" value="F:hydrolase activity"/>
    <property type="evidence" value="ECO:0007669"/>
    <property type="project" value="UniProtKB-KW"/>
</dbReference>
<dbReference type="PROSITE" id="PS50144">
    <property type="entry name" value="MATH"/>
    <property type="match status" value="1"/>
</dbReference>
<evidence type="ECO:0000256" key="2">
    <source>
        <dbReference type="SAM" id="Coils"/>
    </source>
</evidence>
<evidence type="ECO:0000259" key="3">
    <source>
        <dbReference type="PROSITE" id="PS50144"/>
    </source>
</evidence>
<dbReference type="SMART" id="SM00061">
    <property type="entry name" value="MATH"/>
    <property type="match status" value="1"/>
</dbReference>
<protein>
    <submittedName>
        <fullName evidence="4">Ubiquitin carboxyl-terminal hydrolase</fullName>
    </submittedName>
</protein>
<feature type="coiled-coil region" evidence="2">
    <location>
        <begin position="322"/>
        <end position="398"/>
    </location>
</feature>
<dbReference type="Proteomes" id="UP001604336">
    <property type="component" value="Unassembled WGS sequence"/>
</dbReference>
<keyword evidence="5" id="KW-1185">Reference proteome</keyword>
<dbReference type="Gene3D" id="2.60.210.10">
    <property type="entry name" value="Apoptosis, Tumor Necrosis Factor Receptor Associated Protein 2, Chain A"/>
    <property type="match status" value="1"/>
</dbReference>
<comment type="caution">
    <text evidence="4">The sequence shown here is derived from an EMBL/GenBank/DDBJ whole genome shotgun (WGS) entry which is preliminary data.</text>
</comment>
<sequence>MLSYSAGQILGMLDSKFAMKKKIQSFSFRSFVNCGWVLFLVEEGHQTMEAQGKAGNIVNTQLLEACQVTKLTWRIDNFSMLNVKKLFSEIFMVSGYRWRIFIHPKGNRVDNYLSVYIEVVDAATAPVGWFVDADVIFNLIDQIDCTKSVDRETKCTFKGRHASWGYATFISLNQLHDLGRGYLFDDTCIIEVEVSVSAASPVSVNKDQPSDSSVAVDPSINNPLYLETMDSIYIKAQSFLKSRSKRSFSSISDATVTGSSAQDNGTLVKGHFNELISLPLDDLADPKHENWRDSIQVLVTCQSFLLNFEKTGKLLENAVKIEEGIKSKLDELKIRYKELEKELEAARKEEQQLIEQRRETLKNTHQFYVMAEEQNVKIEDKELEIGQVREEFQDLKAEWDTIRSHFT</sequence>
<evidence type="ECO:0000256" key="1">
    <source>
        <dbReference type="ARBA" id="ARBA00023054"/>
    </source>
</evidence>
<reference evidence="5" key="1">
    <citation type="submission" date="2024-07" db="EMBL/GenBank/DDBJ databases">
        <title>Two chromosome-level genome assemblies of Korean endemic species Abeliophyllum distichum and Forsythia ovata (Oleaceae).</title>
        <authorList>
            <person name="Jang H."/>
        </authorList>
    </citation>
    <scope>NUCLEOTIDE SEQUENCE [LARGE SCALE GENOMIC DNA]</scope>
</reference>
<dbReference type="InterPro" id="IPR008974">
    <property type="entry name" value="TRAF-like"/>
</dbReference>
<dbReference type="SUPFAM" id="SSF49599">
    <property type="entry name" value="TRAF domain-like"/>
    <property type="match status" value="1"/>
</dbReference>
<feature type="domain" description="MATH" evidence="3">
    <location>
        <begin position="68"/>
        <end position="194"/>
    </location>
</feature>
<organism evidence="4 5">
    <name type="scientific">Abeliophyllum distichum</name>
    <dbReference type="NCBI Taxonomy" id="126358"/>
    <lineage>
        <taxon>Eukaryota</taxon>
        <taxon>Viridiplantae</taxon>
        <taxon>Streptophyta</taxon>
        <taxon>Embryophyta</taxon>
        <taxon>Tracheophyta</taxon>
        <taxon>Spermatophyta</taxon>
        <taxon>Magnoliopsida</taxon>
        <taxon>eudicotyledons</taxon>
        <taxon>Gunneridae</taxon>
        <taxon>Pentapetalae</taxon>
        <taxon>asterids</taxon>
        <taxon>lamiids</taxon>
        <taxon>Lamiales</taxon>
        <taxon>Oleaceae</taxon>
        <taxon>Forsythieae</taxon>
        <taxon>Abeliophyllum</taxon>
    </lineage>
</organism>
<name>A0ABD1VUB4_9LAMI</name>
<proteinExistence type="predicted"/>
<accession>A0ABD1VUB4</accession>
<dbReference type="EMBL" id="JBFOLK010000001">
    <property type="protein sequence ID" value="KAL2540984.1"/>
    <property type="molecule type" value="Genomic_DNA"/>
</dbReference>